<dbReference type="Gene3D" id="1.10.520.10">
    <property type="match status" value="1"/>
</dbReference>
<dbReference type="eggNOG" id="ENOG502QQZ7">
    <property type="taxonomic scope" value="Eukaryota"/>
</dbReference>
<evidence type="ECO:0000256" key="20">
    <source>
        <dbReference type="PIRSR" id="PIRSR600823-5"/>
    </source>
</evidence>
<dbReference type="AlphaFoldDB" id="A0A022RY11"/>
<feature type="disulfide bond" evidence="20">
    <location>
        <begin position="101"/>
        <end position="301"/>
    </location>
</feature>
<dbReference type="InterPro" id="IPR010255">
    <property type="entry name" value="Haem_peroxidase_sf"/>
</dbReference>
<feature type="binding site" evidence="18">
    <location>
        <position position="55"/>
    </location>
    <ligand>
        <name>Ca(2+)</name>
        <dbReference type="ChEBI" id="CHEBI:29108"/>
        <label>1</label>
    </ligand>
</feature>
<evidence type="ECO:0000256" key="5">
    <source>
        <dbReference type="ARBA" id="ARBA00022525"/>
    </source>
</evidence>
<evidence type="ECO:0000256" key="6">
    <source>
        <dbReference type="ARBA" id="ARBA00022559"/>
    </source>
</evidence>
<proteinExistence type="inferred from homology"/>
<feature type="site" description="Transition state stabilizer" evidence="19">
    <location>
        <position position="43"/>
    </location>
</feature>
<evidence type="ECO:0000256" key="15">
    <source>
        <dbReference type="ARBA" id="ARBA00023324"/>
    </source>
</evidence>
<evidence type="ECO:0000313" key="24">
    <source>
        <dbReference type="Proteomes" id="UP000030748"/>
    </source>
</evidence>
<feature type="binding site" evidence="18">
    <location>
        <position position="48"/>
    </location>
    <ligand>
        <name>Ca(2+)</name>
        <dbReference type="ChEBI" id="CHEBI:29108"/>
        <label>1</label>
    </ligand>
</feature>
<evidence type="ECO:0000259" key="22">
    <source>
        <dbReference type="PROSITE" id="PS50873"/>
    </source>
</evidence>
<keyword evidence="9" id="KW-0732">Signal</keyword>
<gene>
    <name evidence="23" type="ORF">MIMGU_mgv1a017718mg</name>
</gene>
<protein>
    <recommendedName>
        <fullName evidence="4 21">Peroxidase</fullName>
        <ecNumber evidence="4 21">1.11.1.7</ecNumber>
    </recommendedName>
</protein>
<feature type="disulfide bond" evidence="20">
    <location>
        <begin position="49"/>
        <end position="54"/>
    </location>
</feature>
<evidence type="ECO:0000256" key="13">
    <source>
        <dbReference type="ARBA" id="ARBA00023157"/>
    </source>
</evidence>
<evidence type="ECO:0000256" key="7">
    <source>
        <dbReference type="ARBA" id="ARBA00022617"/>
    </source>
</evidence>
<keyword evidence="14" id="KW-0325">Glycoprotein</keyword>
<evidence type="ECO:0000256" key="8">
    <source>
        <dbReference type="ARBA" id="ARBA00022723"/>
    </source>
</evidence>
<comment type="subcellular location">
    <subcellularLocation>
        <location evidence="21">Secreted</location>
    </subcellularLocation>
</comment>
<keyword evidence="10 18" id="KW-0106">Calcium</keyword>
<dbReference type="FunFam" id="1.10.420.10:FF:000008">
    <property type="entry name" value="Peroxidase"/>
    <property type="match status" value="1"/>
</dbReference>
<organism evidence="23 24">
    <name type="scientific">Erythranthe guttata</name>
    <name type="common">Yellow monkey flower</name>
    <name type="synonym">Mimulus guttatus</name>
    <dbReference type="NCBI Taxonomy" id="4155"/>
    <lineage>
        <taxon>Eukaryota</taxon>
        <taxon>Viridiplantae</taxon>
        <taxon>Streptophyta</taxon>
        <taxon>Embryophyta</taxon>
        <taxon>Tracheophyta</taxon>
        <taxon>Spermatophyta</taxon>
        <taxon>Magnoliopsida</taxon>
        <taxon>eudicotyledons</taxon>
        <taxon>Gunneridae</taxon>
        <taxon>Pentapetalae</taxon>
        <taxon>asterids</taxon>
        <taxon>lamiids</taxon>
        <taxon>Lamiales</taxon>
        <taxon>Phrymaceae</taxon>
        <taxon>Erythranthe</taxon>
    </lineage>
</organism>
<feature type="active site" description="Proton acceptor" evidence="16">
    <location>
        <position position="47"/>
    </location>
</feature>
<dbReference type="GO" id="GO:0009505">
    <property type="term" value="C:plant-type cell wall"/>
    <property type="evidence" value="ECO:0000318"/>
    <property type="project" value="GO_Central"/>
</dbReference>
<evidence type="ECO:0000256" key="21">
    <source>
        <dbReference type="RuleBase" id="RU362060"/>
    </source>
</evidence>
<evidence type="ECO:0000256" key="2">
    <source>
        <dbReference type="ARBA" id="ARBA00002322"/>
    </source>
</evidence>
<dbReference type="GO" id="GO:0004601">
    <property type="term" value="F:peroxidase activity"/>
    <property type="evidence" value="ECO:0000318"/>
    <property type="project" value="GO_Central"/>
</dbReference>
<keyword evidence="5 21" id="KW-0964">Secreted</keyword>
<feature type="binding site" evidence="18">
    <location>
        <position position="69"/>
    </location>
    <ligand>
        <name>Ca(2+)</name>
        <dbReference type="ChEBI" id="CHEBI:29108"/>
        <label>1</label>
    </ligand>
</feature>
<dbReference type="PRINTS" id="PR00461">
    <property type="entry name" value="PLPEROXIDASE"/>
</dbReference>
<keyword evidence="11 21" id="KW-0560">Oxidoreductase</keyword>
<evidence type="ECO:0000256" key="17">
    <source>
        <dbReference type="PIRSR" id="PIRSR600823-2"/>
    </source>
</evidence>
<dbReference type="InterPro" id="IPR019793">
    <property type="entry name" value="Peroxidases_heam-ligand_BS"/>
</dbReference>
<evidence type="ECO:0000256" key="16">
    <source>
        <dbReference type="PIRSR" id="PIRSR600823-1"/>
    </source>
</evidence>
<accession>A0A022RY11</accession>
<dbReference type="PROSITE" id="PS00435">
    <property type="entry name" value="PEROXIDASE_1"/>
    <property type="match status" value="1"/>
</dbReference>
<keyword evidence="8 18" id="KW-0479">Metal-binding</keyword>
<evidence type="ECO:0000256" key="12">
    <source>
        <dbReference type="ARBA" id="ARBA00023004"/>
    </source>
</evidence>
<evidence type="ECO:0000256" key="18">
    <source>
        <dbReference type="PIRSR" id="PIRSR600823-3"/>
    </source>
</evidence>
<dbReference type="InterPro" id="IPR000823">
    <property type="entry name" value="Peroxidase_pln"/>
</dbReference>
<name>A0A022RY11_ERYGU</name>
<dbReference type="Gene3D" id="1.10.420.10">
    <property type="entry name" value="Peroxidase, domain 2"/>
    <property type="match status" value="1"/>
</dbReference>
<keyword evidence="15 21" id="KW-0376">Hydrogen peroxide</keyword>
<reference evidence="23 24" key="1">
    <citation type="journal article" date="2013" name="Proc. Natl. Acad. Sci. U.S.A.">
        <title>Fine-scale variation in meiotic recombination in Mimulus inferred from population shotgun sequencing.</title>
        <authorList>
            <person name="Hellsten U."/>
            <person name="Wright K.M."/>
            <person name="Jenkins J."/>
            <person name="Shu S."/>
            <person name="Yuan Y."/>
            <person name="Wessler S.R."/>
            <person name="Schmutz J."/>
            <person name="Willis J.H."/>
            <person name="Rokhsar D.S."/>
        </authorList>
    </citation>
    <scope>NUCLEOTIDE SEQUENCE [LARGE SCALE GENOMIC DNA]</scope>
    <source>
        <strain evidence="24">cv. DUN x IM62</strain>
    </source>
</reference>
<evidence type="ECO:0000256" key="11">
    <source>
        <dbReference type="ARBA" id="ARBA00023002"/>
    </source>
</evidence>
<feature type="binding site" evidence="18">
    <location>
        <position position="57"/>
    </location>
    <ligand>
        <name>Ca(2+)</name>
        <dbReference type="ChEBI" id="CHEBI:29108"/>
        <label>1</label>
    </ligand>
</feature>
<dbReference type="PANTHER" id="PTHR31235">
    <property type="entry name" value="PEROXIDASE 25-RELATED"/>
    <property type="match status" value="1"/>
</dbReference>
<evidence type="ECO:0000256" key="14">
    <source>
        <dbReference type="ARBA" id="ARBA00023180"/>
    </source>
</evidence>
<comment type="catalytic activity">
    <reaction evidence="1 21">
        <text>2 a phenolic donor + H2O2 = 2 a phenolic radical donor + 2 H2O</text>
        <dbReference type="Rhea" id="RHEA:56136"/>
        <dbReference type="ChEBI" id="CHEBI:15377"/>
        <dbReference type="ChEBI" id="CHEBI:16240"/>
        <dbReference type="ChEBI" id="CHEBI:139520"/>
        <dbReference type="ChEBI" id="CHEBI:139521"/>
        <dbReference type="EC" id="1.11.1.7"/>
    </reaction>
</comment>
<dbReference type="EC" id="1.11.1.7" evidence="4 21"/>
<feature type="domain" description="Plant heme peroxidase family profile" evidence="22">
    <location>
        <begin position="6"/>
        <end position="304"/>
    </location>
</feature>
<evidence type="ECO:0000256" key="19">
    <source>
        <dbReference type="PIRSR" id="PIRSR600823-4"/>
    </source>
</evidence>
<feature type="disulfide bond" evidence="20">
    <location>
        <begin position="16"/>
        <end position="95"/>
    </location>
</feature>
<dbReference type="InterPro" id="IPR002016">
    <property type="entry name" value="Haem_peroxidase"/>
</dbReference>
<dbReference type="GO" id="GO:0005576">
    <property type="term" value="C:extracellular region"/>
    <property type="evidence" value="ECO:0007669"/>
    <property type="project" value="UniProtKB-SubCell"/>
</dbReference>
<evidence type="ECO:0000256" key="10">
    <source>
        <dbReference type="ARBA" id="ARBA00022837"/>
    </source>
</evidence>
<dbReference type="GO" id="GO:0020037">
    <property type="term" value="F:heme binding"/>
    <property type="evidence" value="ECO:0007669"/>
    <property type="project" value="UniProtKB-UniRule"/>
</dbReference>
<dbReference type="GO" id="GO:0006950">
    <property type="term" value="P:response to stress"/>
    <property type="evidence" value="ECO:0000318"/>
    <property type="project" value="GO_Central"/>
</dbReference>
<dbReference type="PROSITE" id="PS50873">
    <property type="entry name" value="PEROXIDASE_4"/>
    <property type="match status" value="1"/>
</dbReference>
<dbReference type="GO" id="GO:0042744">
    <property type="term" value="P:hydrogen peroxide catabolic process"/>
    <property type="evidence" value="ECO:0007669"/>
    <property type="project" value="UniProtKB-KW"/>
</dbReference>
<comment type="function">
    <text evidence="2">Removal of H(2)O(2), oxidation of toxic reductants, biosynthesis and degradation of lignin, suberization, auxin catabolism, response to environmental stresses such as wounding, pathogen attack and oxidative stress. These functions might be dependent on each isozyme/isoform in each plant tissue.</text>
</comment>
<evidence type="ECO:0000256" key="4">
    <source>
        <dbReference type="ARBA" id="ARBA00012313"/>
    </source>
</evidence>
<dbReference type="PRINTS" id="PR00458">
    <property type="entry name" value="PEROXIDASE"/>
</dbReference>
<feature type="binding site" description="axial binding residue" evidence="18">
    <location>
        <position position="174"/>
    </location>
    <ligand>
        <name>heme b</name>
        <dbReference type="ChEBI" id="CHEBI:60344"/>
    </ligand>
    <ligandPart>
        <name>Fe</name>
        <dbReference type="ChEBI" id="CHEBI:18248"/>
    </ligandPart>
</feature>
<comment type="similarity">
    <text evidence="3">Belongs to the peroxidase family. Ascorbate peroxidase subfamily.</text>
</comment>
<dbReference type="GO" id="GO:0046872">
    <property type="term" value="F:metal ion binding"/>
    <property type="evidence" value="ECO:0007669"/>
    <property type="project" value="UniProtKB-UniRule"/>
</dbReference>
<keyword evidence="7 21" id="KW-0349">Heme</keyword>
<comment type="cofactor">
    <cofactor evidence="18 21">
        <name>Ca(2+)</name>
        <dbReference type="ChEBI" id="CHEBI:29108"/>
    </cofactor>
    <text evidence="18 21">Binds 2 calcium ions per subunit.</text>
</comment>
<comment type="similarity">
    <text evidence="21">Belongs to the peroxidase family. Classical plant (class III) peroxidase subfamily.</text>
</comment>
<evidence type="ECO:0000256" key="3">
    <source>
        <dbReference type="ARBA" id="ARBA00006873"/>
    </source>
</evidence>
<feature type="disulfide bond" evidence="20">
    <location>
        <begin position="181"/>
        <end position="213"/>
    </location>
</feature>
<feature type="binding site" evidence="18">
    <location>
        <position position="226"/>
    </location>
    <ligand>
        <name>Ca(2+)</name>
        <dbReference type="ChEBI" id="CHEBI:29108"/>
        <label>2</label>
    </ligand>
</feature>
<dbReference type="CDD" id="cd00693">
    <property type="entry name" value="secretory_peroxidase"/>
    <property type="match status" value="1"/>
</dbReference>
<dbReference type="GO" id="GO:0006979">
    <property type="term" value="P:response to oxidative stress"/>
    <property type="evidence" value="ECO:0007669"/>
    <property type="project" value="UniProtKB-UniRule"/>
</dbReference>
<dbReference type="EMBL" id="KI630229">
    <property type="protein sequence ID" value="EYU43875.1"/>
    <property type="molecule type" value="Genomic_DNA"/>
</dbReference>
<dbReference type="Proteomes" id="UP000030748">
    <property type="component" value="Unassembled WGS sequence"/>
</dbReference>
<dbReference type="GO" id="GO:0140825">
    <property type="term" value="F:lactoperoxidase activity"/>
    <property type="evidence" value="ECO:0007669"/>
    <property type="project" value="UniProtKB-EC"/>
</dbReference>
<feature type="binding site" evidence="17">
    <location>
        <position position="144"/>
    </location>
    <ligand>
        <name>substrate</name>
    </ligand>
</feature>
<dbReference type="InterPro" id="IPR033905">
    <property type="entry name" value="Secretory_peroxidase"/>
</dbReference>
<dbReference type="Pfam" id="PF00141">
    <property type="entry name" value="peroxidase"/>
    <property type="match status" value="1"/>
</dbReference>
<dbReference type="SUPFAM" id="SSF48113">
    <property type="entry name" value="Heme-dependent peroxidases"/>
    <property type="match status" value="1"/>
</dbReference>
<keyword evidence="13 20" id="KW-1015">Disulfide bond</keyword>
<evidence type="ECO:0000256" key="1">
    <source>
        <dbReference type="ARBA" id="ARBA00000189"/>
    </source>
</evidence>
<feature type="binding site" evidence="18">
    <location>
        <position position="51"/>
    </location>
    <ligand>
        <name>Ca(2+)</name>
        <dbReference type="ChEBI" id="CHEBI:29108"/>
        <label>1</label>
    </ligand>
</feature>
<dbReference type="STRING" id="4155.A0A022RY11"/>
<feature type="binding site" evidence="18">
    <location>
        <position position="175"/>
    </location>
    <ligand>
        <name>Ca(2+)</name>
        <dbReference type="ChEBI" id="CHEBI:29108"/>
        <label>2</label>
    </ligand>
</feature>
<dbReference type="FunFam" id="1.10.520.10:FF:000001">
    <property type="entry name" value="Peroxidase"/>
    <property type="match status" value="1"/>
</dbReference>
<comment type="cofactor">
    <cofactor evidence="18 21">
        <name>heme b</name>
        <dbReference type="ChEBI" id="CHEBI:60344"/>
    </cofactor>
    <text evidence="18 21">Binds 1 heme b (iron(II)-protoporphyrin IX) group per subunit.</text>
</comment>
<feature type="binding site" evidence="18">
    <location>
        <position position="53"/>
    </location>
    <ligand>
        <name>Ca(2+)</name>
        <dbReference type="ChEBI" id="CHEBI:29108"/>
        <label>1</label>
    </ligand>
</feature>
<sequence length="304" mass="33120">FCECGGLTNNFYSTSCPNAEKIVKKIISKHVANDATLPAKLLRMHFHDCFVRGCDGSVLIDSTAKHKAEKEAVPNLSLGGFEVIEEIKTQLEKTCPGIVSCADVLALAARDSVSFKFNKPMWEVETGRRDGIVSRESDALNELPSPASDFKTLKQSFADKGLSVKDLVVLSGAHTIGVGKCIVFSNRLYNFTGKGDTDTSLNTTYAATLRSKCRSLSDQTTTVEMDPTSSLDFDNHYFTALKLRQGLFQSDAALLTNDVARGVVDQMLTSGKFYTQFGKSMKKMGAIGVLTGDEGKIRKKCNIV</sequence>
<feature type="binding site" evidence="18">
    <location>
        <position position="234"/>
    </location>
    <ligand>
        <name>Ca(2+)</name>
        <dbReference type="ChEBI" id="CHEBI:29108"/>
        <label>2</label>
    </ligand>
</feature>
<evidence type="ECO:0000256" key="9">
    <source>
        <dbReference type="ARBA" id="ARBA00022729"/>
    </source>
</evidence>
<keyword evidence="24" id="KW-1185">Reference proteome</keyword>
<keyword evidence="12 18" id="KW-0408">Iron</keyword>
<feature type="non-terminal residue" evidence="23">
    <location>
        <position position="1"/>
    </location>
</feature>
<evidence type="ECO:0000313" key="23">
    <source>
        <dbReference type="EMBL" id="EYU43875.1"/>
    </source>
</evidence>
<keyword evidence="6 21" id="KW-0575">Peroxidase</keyword>